<comment type="subcellular location">
    <subcellularLocation>
        <location evidence="1">Cell membrane</location>
        <topology evidence="1">Multi-pass membrane protein</topology>
    </subcellularLocation>
</comment>
<feature type="transmembrane region" description="Helical" evidence="6">
    <location>
        <begin position="21"/>
        <end position="39"/>
    </location>
</feature>
<dbReference type="InterPro" id="IPR000620">
    <property type="entry name" value="EamA_dom"/>
</dbReference>
<protein>
    <submittedName>
        <fullName evidence="8">Predicted permease, DMT superfamily</fullName>
    </submittedName>
</protein>
<dbReference type="Proteomes" id="UP000008957">
    <property type="component" value="Chromosome"/>
</dbReference>
<evidence type="ECO:0000256" key="2">
    <source>
        <dbReference type="ARBA" id="ARBA00022475"/>
    </source>
</evidence>
<keyword evidence="5 6" id="KW-0472">Membrane</keyword>
<feature type="transmembrane region" description="Helical" evidence="6">
    <location>
        <begin position="276"/>
        <end position="293"/>
    </location>
</feature>
<reference evidence="8 9" key="2">
    <citation type="submission" date="2010-03" db="EMBL/GenBank/DDBJ databases">
        <authorList>
            <person name="Pajon A."/>
        </authorList>
    </citation>
    <scope>NUCLEOTIDE SEQUENCE [LARGE SCALE GENOMIC DNA]</scope>
    <source>
        <strain evidence="8 9">SGP1</strain>
    </source>
</reference>
<feature type="domain" description="EamA" evidence="7">
    <location>
        <begin position="27"/>
        <end position="150"/>
    </location>
</feature>
<evidence type="ECO:0000256" key="1">
    <source>
        <dbReference type="ARBA" id="ARBA00004651"/>
    </source>
</evidence>
<accession>A0AB94IWE8</accession>
<feature type="transmembrane region" description="Helical" evidence="6">
    <location>
        <begin position="106"/>
        <end position="126"/>
    </location>
</feature>
<feature type="transmembrane region" description="Helical" evidence="6">
    <location>
        <begin position="251"/>
        <end position="270"/>
    </location>
</feature>
<evidence type="ECO:0000256" key="4">
    <source>
        <dbReference type="ARBA" id="ARBA00022989"/>
    </source>
</evidence>
<dbReference type="InterPro" id="IPR051258">
    <property type="entry name" value="Diverse_Substrate_Transporter"/>
</dbReference>
<evidence type="ECO:0000256" key="3">
    <source>
        <dbReference type="ARBA" id="ARBA00022692"/>
    </source>
</evidence>
<dbReference type="Gene3D" id="1.10.3730.20">
    <property type="match status" value="1"/>
</dbReference>
<keyword evidence="9" id="KW-1185">Reference proteome</keyword>
<organism evidence="8 9">
    <name type="scientific">Fretibacterium fastidiosum</name>
    <dbReference type="NCBI Taxonomy" id="651822"/>
    <lineage>
        <taxon>Bacteria</taxon>
        <taxon>Thermotogati</taxon>
        <taxon>Synergistota</taxon>
        <taxon>Synergistia</taxon>
        <taxon>Synergistales</taxon>
        <taxon>Aminobacteriaceae</taxon>
        <taxon>Fretibacterium</taxon>
    </lineage>
</organism>
<sequence length="313" mass="33383">MRTLTSFVAGPRGIRWTQQRADAALGLVAMAWGSSYLLMKMGLEGIPPLSMIALRFGIAFLTVALIFARQLRRTTSRTLRHGAILGLFLFGLFAFLMYGLRTTSASAAGFLTSATVVFVPLLQAIFRRKAPDAATVVGTAAVMSGIGLLTLRDAMTLQWGELLCLGGALLYACQILLTDIFTHQEDGLLLGVWQLAFAALLGFVASLLLEVPAWPANAAQWAAVLGLALLCSAFGFVLQPVAQRYTTPEHAGLLFAMEPVFSALLAFLFLRETLDARGYAGAALILLSVLFVARGKPAPKGAAAGQGEDVRYA</sequence>
<feature type="transmembrane region" description="Helical" evidence="6">
    <location>
        <begin position="133"/>
        <end position="151"/>
    </location>
</feature>
<evidence type="ECO:0000313" key="9">
    <source>
        <dbReference type="Proteomes" id="UP000008957"/>
    </source>
</evidence>
<reference evidence="9" key="1">
    <citation type="submission" date="2010-03" db="EMBL/GenBank/DDBJ databases">
        <title>The genome sequence of Synergistetes sp. SGP1.</title>
        <authorList>
            <consortium name="metaHIT consortium -- http://www.metahit.eu/"/>
            <person name="Pajon A."/>
            <person name="Turner K."/>
            <person name="Parkhill J."/>
            <person name="Wade W."/>
            <person name="Vartoukian S."/>
        </authorList>
    </citation>
    <scope>NUCLEOTIDE SEQUENCE [LARGE SCALE GENOMIC DNA]</scope>
    <source>
        <strain evidence="9">SGP1</strain>
    </source>
</reference>
<dbReference type="EMBL" id="FP929056">
    <property type="protein sequence ID" value="CBL28092.1"/>
    <property type="molecule type" value="Genomic_DNA"/>
</dbReference>
<evidence type="ECO:0000256" key="6">
    <source>
        <dbReference type="SAM" id="Phobius"/>
    </source>
</evidence>
<dbReference type="SUPFAM" id="SSF103481">
    <property type="entry name" value="Multidrug resistance efflux transporter EmrE"/>
    <property type="match status" value="2"/>
</dbReference>
<dbReference type="PANTHER" id="PTHR42920">
    <property type="entry name" value="OS03G0707200 PROTEIN-RELATED"/>
    <property type="match status" value="1"/>
</dbReference>
<keyword evidence="3 6" id="KW-0812">Transmembrane</keyword>
<feature type="transmembrane region" description="Helical" evidence="6">
    <location>
        <begin position="221"/>
        <end position="239"/>
    </location>
</feature>
<feature type="transmembrane region" description="Helical" evidence="6">
    <location>
        <begin position="157"/>
        <end position="177"/>
    </location>
</feature>
<dbReference type="KEGG" id="sbr:SY1_07700"/>
<dbReference type="InterPro" id="IPR037185">
    <property type="entry name" value="EmrE-like"/>
</dbReference>
<dbReference type="AlphaFoldDB" id="A0AB94IWE8"/>
<evidence type="ECO:0000256" key="5">
    <source>
        <dbReference type="ARBA" id="ARBA00023136"/>
    </source>
</evidence>
<keyword evidence="4 6" id="KW-1133">Transmembrane helix</keyword>
<evidence type="ECO:0000259" key="7">
    <source>
        <dbReference type="Pfam" id="PF00892"/>
    </source>
</evidence>
<dbReference type="GO" id="GO:0005886">
    <property type="term" value="C:plasma membrane"/>
    <property type="evidence" value="ECO:0007669"/>
    <property type="project" value="UniProtKB-SubCell"/>
</dbReference>
<dbReference type="Pfam" id="PF00892">
    <property type="entry name" value="EamA"/>
    <property type="match status" value="2"/>
</dbReference>
<proteinExistence type="predicted"/>
<keyword evidence="2" id="KW-1003">Cell membrane</keyword>
<feature type="transmembrane region" description="Helical" evidence="6">
    <location>
        <begin position="79"/>
        <end position="100"/>
    </location>
</feature>
<name>A0AB94IWE8_9BACT</name>
<dbReference type="PANTHER" id="PTHR42920:SF5">
    <property type="entry name" value="EAMA DOMAIN-CONTAINING PROTEIN"/>
    <property type="match status" value="1"/>
</dbReference>
<feature type="transmembrane region" description="Helical" evidence="6">
    <location>
        <begin position="189"/>
        <end position="209"/>
    </location>
</feature>
<dbReference type="RefSeq" id="WP_015556239.1">
    <property type="nucleotide sequence ID" value="NC_021038.1"/>
</dbReference>
<feature type="transmembrane region" description="Helical" evidence="6">
    <location>
        <begin position="45"/>
        <end position="67"/>
    </location>
</feature>
<feature type="domain" description="EamA" evidence="7">
    <location>
        <begin position="159"/>
        <end position="293"/>
    </location>
</feature>
<gene>
    <name evidence="8" type="ORF">SY1_07700</name>
</gene>
<evidence type="ECO:0000313" key="8">
    <source>
        <dbReference type="EMBL" id="CBL28092.1"/>
    </source>
</evidence>